<reference evidence="2" key="1">
    <citation type="journal article" date="2020" name="New Phytol.">
        <title>Comparative genomics reveals dynamic genome evolution in host specialist ectomycorrhizal fungi.</title>
        <authorList>
            <person name="Lofgren L.A."/>
            <person name="Nguyen N.H."/>
            <person name="Vilgalys R."/>
            <person name="Ruytinx J."/>
            <person name="Liao H.L."/>
            <person name="Branco S."/>
            <person name="Kuo A."/>
            <person name="LaButti K."/>
            <person name="Lipzen A."/>
            <person name="Andreopoulos W."/>
            <person name="Pangilinan J."/>
            <person name="Riley R."/>
            <person name="Hundley H."/>
            <person name="Na H."/>
            <person name="Barry K."/>
            <person name="Grigoriev I.V."/>
            <person name="Stajich J.E."/>
            <person name="Kennedy P.G."/>
        </authorList>
    </citation>
    <scope>NUCLEOTIDE SEQUENCE</scope>
    <source>
        <strain evidence="2">FC423</strain>
    </source>
</reference>
<proteinExistence type="predicted"/>
<dbReference type="EMBL" id="JABBWM010000072">
    <property type="protein sequence ID" value="KAG2095897.1"/>
    <property type="molecule type" value="Genomic_DNA"/>
</dbReference>
<keyword evidence="3" id="KW-1185">Reference proteome</keyword>
<organism evidence="2 3">
    <name type="scientific">Suillus discolor</name>
    <dbReference type="NCBI Taxonomy" id="1912936"/>
    <lineage>
        <taxon>Eukaryota</taxon>
        <taxon>Fungi</taxon>
        <taxon>Dikarya</taxon>
        <taxon>Basidiomycota</taxon>
        <taxon>Agaricomycotina</taxon>
        <taxon>Agaricomycetes</taxon>
        <taxon>Agaricomycetidae</taxon>
        <taxon>Boletales</taxon>
        <taxon>Suillineae</taxon>
        <taxon>Suillaceae</taxon>
        <taxon>Suillus</taxon>
    </lineage>
</organism>
<dbReference type="PRINTS" id="PR00081">
    <property type="entry name" value="GDHRDH"/>
</dbReference>
<comment type="caution">
    <text evidence="2">The sequence shown here is derived from an EMBL/GenBank/DDBJ whole genome shotgun (WGS) entry which is preliminary data.</text>
</comment>
<dbReference type="InterPro" id="IPR036291">
    <property type="entry name" value="NAD(P)-bd_dom_sf"/>
</dbReference>
<dbReference type="GeneID" id="64706531"/>
<dbReference type="PANTHER" id="PTHR43157">
    <property type="entry name" value="PHOSPHATIDYLINOSITOL-GLYCAN BIOSYNTHESIS CLASS F PROTEIN-RELATED"/>
    <property type="match status" value="1"/>
</dbReference>
<evidence type="ECO:0000256" key="1">
    <source>
        <dbReference type="ARBA" id="ARBA00023002"/>
    </source>
</evidence>
<dbReference type="SUPFAM" id="SSF51735">
    <property type="entry name" value="NAD(P)-binding Rossmann-fold domains"/>
    <property type="match status" value="1"/>
</dbReference>
<dbReference type="RefSeq" id="XP_041288023.1">
    <property type="nucleotide sequence ID" value="XM_041444272.1"/>
</dbReference>
<protein>
    <recommendedName>
        <fullName evidence="4">NAD-P-binding protein</fullName>
    </recommendedName>
</protein>
<sequence length="317" mass="35042">MGFFSKPFDPVTDLPDLSGKVVLITGGNAGIGYSTVKHLARHGAKVYMAARNQSRAEEAIAQLKAEGLGPGNGDVIWLELDLKDPRNAKKAAEVFMKQENRLDVLSQLIENYAMTPDGVQEIVMVNVISHVVLTRTLQPLLDKTAAEPNSDVRIVVVASDGYRFVSGEHRFRNLDDLNNELKSSLAPSFARYFMSKLMNILYASELQRHLTAVGSPITVIAIHPGTVDTIRPKPAVSYLQFILKPIVPLFFVRPDQGAYTSVFAAASEDVAKQREKYKGMYLRPVGKITKPTKVATDEGLAKELWDTVDKFLEERGI</sequence>
<dbReference type="AlphaFoldDB" id="A0A9P7JP61"/>
<dbReference type="GO" id="GO:0016491">
    <property type="term" value="F:oxidoreductase activity"/>
    <property type="evidence" value="ECO:0007669"/>
    <property type="project" value="UniProtKB-KW"/>
</dbReference>
<gene>
    <name evidence="2" type="ORF">F5147DRAFT_840085</name>
</gene>
<name>A0A9P7JP61_9AGAM</name>
<dbReference type="Gene3D" id="3.40.50.720">
    <property type="entry name" value="NAD(P)-binding Rossmann-like Domain"/>
    <property type="match status" value="1"/>
</dbReference>
<dbReference type="PANTHER" id="PTHR43157:SF31">
    <property type="entry name" value="PHOSPHATIDYLINOSITOL-GLYCAN BIOSYNTHESIS CLASS F PROTEIN"/>
    <property type="match status" value="1"/>
</dbReference>
<evidence type="ECO:0000313" key="3">
    <source>
        <dbReference type="Proteomes" id="UP000823399"/>
    </source>
</evidence>
<evidence type="ECO:0000313" key="2">
    <source>
        <dbReference type="EMBL" id="KAG2095897.1"/>
    </source>
</evidence>
<dbReference type="Proteomes" id="UP000823399">
    <property type="component" value="Unassembled WGS sequence"/>
</dbReference>
<dbReference type="OrthoDB" id="191139at2759"/>
<dbReference type="Pfam" id="PF00106">
    <property type="entry name" value="adh_short"/>
    <property type="match status" value="1"/>
</dbReference>
<accession>A0A9P7JP61</accession>
<evidence type="ECO:0008006" key="4">
    <source>
        <dbReference type="Google" id="ProtNLM"/>
    </source>
</evidence>
<dbReference type="InterPro" id="IPR002347">
    <property type="entry name" value="SDR_fam"/>
</dbReference>
<keyword evidence="1" id="KW-0560">Oxidoreductase</keyword>